<name>H1YC06_9SPHI</name>
<evidence type="ECO:0000313" key="2">
    <source>
        <dbReference type="Proteomes" id="UP000002774"/>
    </source>
</evidence>
<organism evidence="1 2">
    <name type="scientific">Mucilaginibacter paludis DSM 18603</name>
    <dbReference type="NCBI Taxonomy" id="714943"/>
    <lineage>
        <taxon>Bacteria</taxon>
        <taxon>Pseudomonadati</taxon>
        <taxon>Bacteroidota</taxon>
        <taxon>Sphingobacteriia</taxon>
        <taxon>Sphingobacteriales</taxon>
        <taxon>Sphingobacteriaceae</taxon>
        <taxon>Mucilaginibacter</taxon>
    </lineage>
</organism>
<gene>
    <name evidence="1" type="ORF">Mucpa_2977</name>
</gene>
<proteinExistence type="predicted"/>
<sequence length="63" mass="6891">MRVNQLSSVLNLSGNPIGYNGMLNKVAEYSYADNSNITNDGNKGETITYNNEAIQLYKSKSGD</sequence>
<dbReference type="HOGENOM" id="CLU_2880978_0_0_10"/>
<evidence type="ECO:0000313" key="1">
    <source>
        <dbReference type="EMBL" id="EHQ27084.1"/>
    </source>
</evidence>
<reference evidence="1" key="1">
    <citation type="submission" date="2011-09" db="EMBL/GenBank/DDBJ databases">
        <title>The permanent draft genome of Mucilaginibacter paludis DSM 18603.</title>
        <authorList>
            <consortium name="US DOE Joint Genome Institute (JGI-PGF)"/>
            <person name="Lucas S."/>
            <person name="Han J."/>
            <person name="Lapidus A."/>
            <person name="Bruce D."/>
            <person name="Goodwin L."/>
            <person name="Pitluck S."/>
            <person name="Peters L."/>
            <person name="Kyrpides N."/>
            <person name="Mavromatis K."/>
            <person name="Ivanova N."/>
            <person name="Mikhailova N."/>
            <person name="Held B."/>
            <person name="Detter J.C."/>
            <person name="Tapia R."/>
            <person name="Han C."/>
            <person name="Land M."/>
            <person name="Hauser L."/>
            <person name="Markowitz V."/>
            <person name="Cheng J.-F."/>
            <person name="Hugenholtz P."/>
            <person name="Woyke T."/>
            <person name="Wu D."/>
            <person name="Tindall B."/>
            <person name="Brambilla E."/>
            <person name="Klenk H.-P."/>
            <person name="Eisen J.A."/>
        </authorList>
    </citation>
    <scope>NUCLEOTIDE SEQUENCE [LARGE SCALE GENOMIC DNA]</scope>
    <source>
        <strain evidence="1">DSM 18603</strain>
    </source>
</reference>
<dbReference type="Proteomes" id="UP000002774">
    <property type="component" value="Chromosome"/>
</dbReference>
<protein>
    <submittedName>
        <fullName evidence="1">Uncharacterized protein</fullName>
    </submittedName>
</protein>
<keyword evidence="2" id="KW-1185">Reference proteome</keyword>
<accession>H1YC06</accession>
<dbReference type="EMBL" id="CM001403">
    <property type="protein sequence ID" value="EHQ27084.1"/>
    <property type="molecule type" value="Genomic_DNA"/>
</dbReference>
<dbReference type="RefSeq" id="WP_008507379.1">
    <property type="nucleotide sequence ID" value="NZ_CM001403.1"/>
</dbReference>
<dbReference type="AlphaFoldDB" id="H1YC06"/>